<dbReference type="AlphaFoldDB" id="A0A0S8GGP8"/>
<dbReference type="InterPro" id="IPR054828">
    <property type="entry name" value="Vit_B12_bind_prot"/>
</dbReference>
<dbReference type="PANTHER" id="PTHR30535">
    <property type="entry name" value="VITAMIN B12-BINDING PROTEIN"/>
    <property type="match status" value="1"/>
</dbReference>
<dbReference type="InterPro" id="IPR050902">
    <property type="entry name" value="ABC_Transporter_SBP"/>
</dbReference>
<evidence type="ECO:0000259" key="2">
    <source>
        <dbReference type="PROSITE" id="PS50983"/>
    </source>
</evidence>
<dbReference type="InterPro" id="IPR002491">
    <property type="entry name" value="ABC_transptr_periplasmic_BD"/>
</dbReference>
<dbReference type="SUPFAM" id="SSF53807">
    <property type="entry name" value="Helical backbone' metal receptor"/>
    <property type="match status" value="1"/>
</dbReference>
<dbReference type="Pfam" id="PF01497">
    <property type="entry name" value="Peripla_BP_2"/>
    <property type="match status" value="1"/>
</dbReference>
<dbReference type="NCBIfam" id="NF038402">
    <property type="entry name" value="TroA_like"/>
    <property type="match status" value="1"/>
</dbReference>
<gene>
    <name evidence="3" type="ORF">AMJ87_05460</name>
</gene>
<keyword evidence="1" id="KW-0732">Signal</keyword>
<feature type="domain" description="Fe/B12 periplasmic-binding" evidence="2">
    <location>
        <begin position="19"/>
        <end position="123"/>
    </location>
</feature>
<accession>A0A0S8GGP8</accession>
<dbReference type="PROSITE" id="PS50983">
    <property type="entry name" value="FE_B12_PBP"/>
    <property type="match status" value="1"/>
</dbReference>
<evidence type="ECO:0000256" key="1">
    <source>
        <dbReference type="ARBA" id="ARBA00022729"/>
    </source>
</evidence>
<organism evidence="3 4">
    <name type="scientific">candidate division WOR_3 bacterium SM23_60</name>
    <dbReference type="NCBI Taxonomy" id="1703780"/>
    <lineage>
        <taxon>Bacteria</taxon>
        <taxon>Bacteria division WOR-3</taxon>
    </lineage>
</organism>
<dbReference type="Proteomes" id="UP000051096">
    <property type="component" value="Unassembled WGS sequence"/>
</dbReference>
<protein>
    <recommendedName>
        <fullName evidence="2">Fe/B12 periplasmic-binding domain-containing protein</fullName>
    </recommendedName>
</protein>
<feature type="non-terminal residue" evidence="3">
    <location>
        <position position="123"/>
    </location>
</feature>
<evidence type="ECO:0000313" key="4">
    <source>
        <dbReference type="Proteomes" id="UP000051096"/>
    </source>
</evidence>
<sequence>MSLLLLPACEQNTHVQGMRVVSLSPAVTEIVYALGAEDALVGVTTFCDFPERVQHKRTVGDFSNPSIERIVALKPHLVIINLPEQARVKKQLEQLDLPVFTSSPTSLHVLYAEIIELGRLLDR</sequence>
<proteinExistence type="predicted"/>
<dbReference type="PANTHER" id="PTHR30535:SF34">
    <property type="entry name" value="MOLYBDATE-BINDING PROTEIN MOLA"/>
    <property type="match status" value="1"/>
</dbReference>
<dbReference type="EMBL" id="LJUO01000039">
    <property type="protein sequence ID" value="KPK72179.1"/>
    <property type="molecule type" value="Genomic_DNA"/>
</dbReference>
<comment type="caution">
    <text evidence="3">The sequence shown here is derived from an EMBL/GenBank/DDBJ whole genome shotgun (WGS) entry which is preliminary data.</text>
</comment>
<dbReference type="Gene3D" id="3.40.50.1980">
    <property type="entry name" value="Nitrogenase molybdenum iron protein domain"/>
    <property type="match status" value="1"/>
</dbReference>
<reference evidence="3 4" key="1">
    <citation type="journal article" date="2015" name="Microbiome">
        <title>Genomic resolution of linkages in carbon, nitrogen, and sulfur cycling among widespread estuary sediment bacteria.</title>
        <authorList>
            <person name="Baker B.J."/>
            <person name="Lazar C.S."/>
            <person name="Teske A.P."/>
            <person name="Dick G.J."/>
        </authorList>
    </citation>
    <scope>NUCLEOTIDE SEQUENCE [LARGE SCALE GENOMIC DNA]</scope>
    <source>
        <strain evidence="3">SM23_60</strain>
    </source>
</reference>
<dbReference type="GO" id="GO:0071281">
    <property type="term" value="P:cellular response to iron ion"/>
    <property type="evidence" value="ECO:0007669"/>
    <property type="project" value="TreeGrafter"/>
</dbReference>
<name>A0A0S8GGP8_UNCW3</name>
<evidence type="ECO:0000313" key="3">
    <source>
        <dbReference type="EMBL" id="KPK72179.1"/>
    </source>
</evidence>